<name>A0A0S3T8C5_PHAAN</name>
<dbReference type="AlphaFoldDB" id="A0A0S3T8C5"/>
<feature type="region of interest" description="Disordered" evidence="1">
    <location>
        <begin position="1"/>
        <end position="67"/>
    </location>
</feature>
<evidence type="ECO:0000313" key="3">
    <source>
        <dbReference type="Proteomes" id="UP000291084"/>
    </source>
</evidence>
<dbReference type="OrthoDB" id="1736743at2759"/>
<evidence type="ECO:0000256" key="1">
    <source>
        <dbReference type="SAM" id="MobiDB-lite"/>
    </source>
</evidence>
<accession>A0A0S3T8C5</accession>
<reference evidence="2 3" key="1">
    <citation type="journal article" date="2015" name="Sci. Rep.">
        <title>The power of single molecule real-time sequencing technology in the de novo assembly of a eukaryotic genome.</title>
        <authorList>
            <person name="Sakai H."/>
            <person name="Naito K."/>
            <person name="Ogiso-Tanaka E."/>
            <person name="Takahashi Y."/>
            <person name="Iseki K."/>
            <person name="Muto C."/>
            <person name="Satou K."/>
            <person name="Teruya K."/>
            <person name="Shiroma A."/>
            <person name="Shimoji M."/>
            <person name="Hirano T."/>
            <person name="Itoh T."/>
            <person name="Kaga A."/>
            <person name="Tomooka N."/>
        </authorList>
    </citation>
    <scope>NUCLEOTIDE SEQUENCE [LARGE SCALE GENOMIC DNA]</scope>
    <source>
        <strain evidence="3">cv. Shumari</strain>
    </source>
</reference>
<gene>
    <name evidence="2" type="primary">Vigan.11G069400</name>
    <name evidence="2" type="ORF">VIGAN_11069400</name>
</gene>
<keyword evidence="3" id="KW-1185">Reference proteome</keyword>
<proteinExistence type="predicted"/>
<dbReference type="PANTHER" id="PTHR34191">
    <property type="entry name" value="LATE EMBRYOGENESIS ABUNDANT PROTEIN (LEA) FAMILY PROTEIN"/>
    <property type="match status" value="1"/>
</dbReference>
<organism evidence="2 3">
    <name type="scientific">Vigna angularis var. angularis</name>
    <dbReference type="NCBI Taxonomy" id="157739"/>
    <lineage>
        <taxon>Eukaryota</taxon>
        <taxon>Viridiplantae</taxon>
        <taxon>Streptophyta</taxon>
        <taxon>Embryophyta</taxon>
        <taxon>Tracheophyta</taxon>
        <taxon>Spermatophyta</taxon>
        <taxon>Magnoliopsida</taxon>
        <taxon>eudicotyledons</taxon>
        <taxon>Gunneridae</taxon>
        <taxon>Pentapetalae</taxon>
        <taxon>rosids</taxon>
        <taxon>fabids</taxon>
        <taxon>Fabales</taxon>
        <taxon>Fabaceae</taxon>
        <taxon>Papilionoideae</taxon>
        <taxon>50 kb inversion clade</taxon>
        <taxon>NPAAA clade</taxon>
        <taxon>indigoferoid/millettioid clade</taxon>
        <taxon>Phaseoleae</taxon>
        <taxon>Vigna</taxon>
    </lineage>
</organism>
<evidence type="ECO:0000313" key="2">
    <source>
        <dbReference type="EMBL" id="BAU01455.1"/>
    </source>
</evidence>
<feature type="compositionally biased region" description="Low complexity" evidence="1">
    <location>
        <begin position="47"/>
        <end position="60"/>
    </location>
</feature>
<dbReference type="EMBL" id="AP015044">
    <property type="protein sequence ID" value="BAU01455.1"/>
    <property type="molecule type" value="Genomic_DNA"/>
</dbReference>
<dbReference type="PANTHER" id="PTHR34191:SF23">
    <property type="entry name" value="ABA-INDUCIBLE PROTEIN-LIKE"/>
    <property type="match status" value="1"/>
</dbReference>
<feature type="compositionally biased region" description="Polar residues" evidence="1">
    <location>
        <begin position="20"/>
        <end position="46"/>
    </location>
</feature>
<evidence type="ECO:0008006" key="4">
    <source>
        <dbReference type="Google" id="ProtNLM"/>
    </source>
</evidence>
<dbReference type="Proteomes" id="UP000291084">
    <property type="component" value="Chromosome 11"/>
</dbReference>
<dbReference type="InterPro" id="IPR039624">
    <property type="entry name" value="LEA1/2/D7/KIN2"/>
</dbReference>
<protein>
    <recommendedName>
        <fullName evidence="4">Stress-induced protein KIN2-like</fullName>
    </recommendedName>
</protein>
<sequence>MDSQNMSYKAGQAKGEAQEKTNTMMDKASNAAQSAQESLQEVGNQMQAKAQEAAEAVKNATGMNNNK</sequence>